<sequence>LLGHESWKALYSAVDIDDKYAIFQNSIRYIFEISFPEKKIKLKPTNKISNKIKLSPEIHNLRQRVQELYVNTRDLDSTHFMRQYYLRVKNTYRTLIRDSKSENILRKINTSENRTKAIWQVINDNKSGQNQTHKLTGIVKDDGEVVDKPILMAKTLNDFFVK</sequence>
<protein>
    <submittedName>
        <fullName evidence="1">Uncharacterized protein</fullName>
    </submittedName>
</protein>
<feature type="non-terminal residue" evidence="1">
    <location>
        <position position="1"/>
    </location>
</feature>
<dbReference type="EMBL" id="GEBQ01009015">
    <property type="protein sequence ID" value="JAT30962.1"/>
    <property type="molecule type" value="Transcribed_RNA"/>
</dbReference>
<dbReference type="AlphaFoldDB" id="A0A1B6M4W3"/>
<organism evidence="1">
    <name type="scientific">Graphocephala atropunctata</name>
    <dbReference type="NCBI Taxonomy" id="36148"/>
    <lineage>
        <taxon>Eukaryota</taxon>
        <taxon>Metazoa</taxon>
        <taxon>Ecdysozoa</taxon>
        <taxon>Arthropoda</taxon>
        <taxon>Hexapoda</taxon>
        <taxon>Insecta</taxon>
        <taxon>Pterygota</taxon>
        <taxon>Neoptera</taxon>
        <taxon>Paraneoptera</taxon>
        <taxon>Hemiptera</taxon>
        <taxon>Auchenorrhyncha</taxon>
        <taxon>Membracoidea</taxon>
        <taxon>Cicadellidae</taxon>
        <taxon>Cicadellinae</taxon>
        <taxon>Cicadellini</taxon>
        <taxon>Graphocephala</taxon>
    </lineage>
</organism>
<evidence type="ECO:0000313" key="1">
    <source>
        <dbReference type="EMBL" id="JAT30962.1"/>
    </source>
</evidence>
<feature type="non-terminal residue" evidence="1">
    <location>
        <position position="162"/>
    </location>
</feature>
<gene>
    <name evidence="1" type="ORF">g.666</name>
</gene>
<name>A0A1B6M4W3_9HEMI</name>
<accession>A0A1B6M4W3</accession>
<reference evidence="1" key="1">
    <citation type="submission" date="2015-11" db="EMBL/GenBank/DDBJ databases">
        <title>De novo transcriptome assembly of four potential Pierce s Disease insect vectors from Arizona vineyards.</title>
        <authorList>
            <person name="Tassone E.E."/>
        </authorList>
    </citation>
    <scope>NUCLEOTIDE SEQUENCE</scope>
</reference>
<proteinExistence type="predicted"/>